<proteinExistence type="predicted"/>
<dbReference type="EMBL" id="FNGY01000002">
    <property type="protein sequence ID" value="SDL85801.1"/>
    <property type="molecule type" value="Genomic_DNA"/>
</dbReference>
<sequence>MHLHDFLSTIITLLKEHGSLFQQLAERQNSPAQPVQLISPPKDEILDLKEFMELMHIGPSTYRRRLMDGTFVPKIIGGKKYFLRSEIEHLIRQKKNKKPKKPE</sequence>
<protein>
    <submittedName>
        <fullName evidence="1">Predicted DNA-binding transcriptional regulator AlpA</fullName>
    </submittedName>
</protein>
<dbReference type="AlphaFoldDB" id="A0A1G9NHG5"/>
<dbReference type="Proteomes" id="UP000183200">
    <property type="component" value="Unassembled WGS sequence"/>
</dbReference>
<gene>
    <name evidence="1" type="ORF">SAMN05421820_102326</name>
</gene>
<dbReference type="RefSeq" id="WP_074605212.1">
    <property type="nucleotide sequence ID" value="NZ_FNGY01000002.1"/>
</dbReference>
<dbReference type="OrthoDB" id="710198at2"/>
<dbReference type="GO" id="GO:0003677">
    <property type="term" value="F:DNA binding"/>
    <property type="evidence" value="ECO:0007669"/>
    <property type="project" value="UniProtKB-KW"/>
</dbReference>
<evidence type="ECO:0000313" key="1">
    <source>
        <dbReference type="EMBL" id="SDL85801.1"/>
    </source>
</evidence>
<name>A0A1G9NHG5_9SPHI</name>
<evidence type="ECO:0000313" key="2">
    <source>
        <dbReference type="Proteomes" id="UP000183200"/>
    </source>
</evidence>
<keyword evidence="2" id="KW-1185">Reference proteome</keyword>
<organism evidence="1 2">
    <name type="scientific">Pedobacter steynii</name>
    <dbReference type="NCBI Taxonomy" id="430522"/>
    <lineage>
        <taxon>Bacteria</taxon>
        <taxon>Pseudomonadati</taxon>
        <taxon>Bacteroidota</taxon>
        <taxon>Sphingobacteriia</taxon>
        <taxon>Sphingobacteriales</taxon>
        <taxon>Sphingobacteriaceae</taxon>
        <taxon>Pedobacter</taxon>
    </lineage>
</organism>
<keyword evidence="1" id="KW-0238">DNA-binding</keyword>
<accession>A0A1G9NHG5</accession>
<reference evidence="2" key="1">
    <citation type="submission" date="2016-10" db="EMBL/GenBank/DDBJ databases">
        <authorList>
            <person name="Varghese N."/>
            <person name="Submissions S."/>
        </authorList>
    </citation>
    <scope>NUCLEOTIDE SEQUENCE [LARGE SCALE GENOMIC DNA]</scope>
    <source>
        <strain evidence="2">DSM 19110</strain>
    </source>
</reference>